<feature type="transmembrane region" description="Helical" evidence="10">
    <location>
        <begin position="359"/>
        <end position="381"/>
    </location>
</feature>
<dbReference type="HAMAP" id="MF_01465">
    <property type="entry name" value="SecY"/>
    <property type="match status" value="1"/>
</dbReference>
<accession>A0A1I1CZI1</accession>
<keyword evidence="4 10" id="KW-0812">Transmembrane</keyword>
<comment type="caution">
    <text evidence="10">Lacks conserved residue(s) required for the propagation of feature annotation.</text>
</comment>
<dbReference type="InterPro" id="IPR002208">
    <property type="entry name" value="SecY/SEC61-alpha"/>
</dbReference>
<evidence type="ECO:0000256" key="7">
    <source>
        <dbReference type="ARBA" id="ARBA00023010"/>
    </source>
</evidence>
<keyword evidence="10" id="KW-1003">Cell membrane</keyword>
<dbReference type="PRINTS" id="PR00303">
    <property type="entry name" value="SECYTRNLCASE"/>
</dbReference>
<keyword evidence="6 10" id="KW-1133">Transmembrane helix</keyword>
<comment type="subcellular location">
    <subcellularLocation>
        <location evidence="10">Cell membrane</location>
        <topology evidence="10">Multi-pass membrane protein</topology>
    </subcellularLocation>
    <subcellularLocation>
        <location evidence="1">Membrane</location>
        <topology evidence="1">Multi-pass membrane protein</topology>
    </subcellularLocation>
</comment>
<keyword evidence="3 10" id="KW-0813">Transport</keyword>
<evidence type="ECO:0000313" key="12">
    <source>
        <dbReference type="EMBL" id="SFB68159.1"/>
    </source>
</evidence>
<feature type="transmembrane region" description="Helical" evidence="10">
    <location>
        <begin position="152"/>
        <end position="170"/>
    </location>
</feature>
<keyword evidence="13" id="KW-1185">Reference proteome</keyword>
<comment type="subunit">
    <text evidence="10">Component of the Sec protein translocase complex. Heterotrimer consisting of SecY, SecE and SecG subunits. The heterotrimers can form oligomers, although 1 heterotrimer is thought to be able to translocate proteins. Interacts with the ribosome. Interacts with SecDF, and other proteins may be involved. Interacts with SecA.</text>
</comment>
<evidence type="ECO:0000256" key="9">
    <source>
        <dbReference type="ARBA" id="ARBA00039733"/>
    </source>
</evidence>
<evidence type="ECO:0000256" key="8">
    <source>
        <dbReference type="ARBA" id="ARBA00023136"/>
    </source>
</evidence>
<keyword evidence="8 10" id="KW-0472">Membrane</keyword>
<dbReference type="SUPFAM" id="SSF103491">
    <property type="entry name" value="Preprotein translocase SecY subunit"/>
    <property type="match status" value="1"/>
</dbReference>
<organism evidence="12 13">
    <name type="scientific">Brevinema andersonii</name>
    <dbReference type="NCBI Taxonomy" id="34097"/>
    <lineage>
        <taxon>Bacteria</taxon>
        <taxon>Pseudomonadati</taxon>
        <taxon>Spirochaetota</taxon>
        <taxon>Spirochaetia</taxon>
        <taxon>Brevinematales</taxon>
        <taxon>Brevinemataceae</taxon>
        <taxon>Brevinema</taxon>
    </lineage>
</organism>
<feature type="transmembrane region" description="Helical" evidence="10">
    <location>
        <begin position="301"/>
        <end position="319"/>
    </location>
</feature>
<dbReference type="NCBIfam" id="TIGR00967">
    <property type="entry name" value="3a0501s007"/>
    <property type="match status" value="1"/>
</dbReference>
<dbReference type="PIRSF" id="PIRSF004557">
    <property type="entry name" value="SecY"/>
    <property type="match status" value="1"/>
</dbReference>
<keyword evidence="5 10" id="KW-0653">Protein transport</keyword>
<feature type="transmembrane region" description="Helical" evidence="10">
    <location>
        <begin position="387"/>
        <end position="407"/>
    </location>
</feature>
<dbReference type="InterPro" id="IPR030659">
    <property type="entry name" value="SecY_CS"/>
</dbReference>
<dbReference type="Pfam" id="PF00344">
    <property type="entry name" value="SecY"/>
    <property type="match status" value="1"/>
</dbReference>
<sequence>MSILSNMFRIPELRNRLFFTLCIMVIVRVGTQISVPGIHVNNLLAAVGTDTNNFIAFVNLLSGGALNRASIFSLGVTPYITASIVMQLLTVIIPSFEKLAKEGPEGRRKIQQYSRIGTLFIATIQGVIYGNYLLQFNGSIARQFILIQPTHFVVLFTVAVATGTYLLMWLGERITEHGLGNGVSMIILSGIVAEFPPALYTLFNTPQDPIISLLLVILFIGVIMAVVFEELALRRVPVQYSRAGNMVQGPTHLPFKVNPTNVIPIIFASAVLVFPVQLAQWFGSRVPFLQQVSQALQPGELWYSVIYFILILFFAFFYIEIELNPHDIAENLRRQNAFIPGVRPGIETEQYISNILYKLTLPGATFLGIIALLPTFIVNRLKVPQNVAYLMGGTSLIILVGVSLNTLRQIEAFLNMHHKDGFLTPKKRHYYE</sequence>
<evidence type="ECO:0000256" key="1">
    <source>
        <dbReference type="ARBA" id="ARBA00004141"/>
    </source>
</evidence>
<evidence type="ECO:0000313" key="13">
    <source>
        <dbReference type="Proteomes" id="UP000240042"/>
    </source>
</evidence>
<reference evidence="13" key="1">
    <citation type="submission" date="2016-10" db="EMBL/GenBank/DDBJ databases">
        <authorList>
            <person name="Varghese N."/>
            <person name="Submissions S."/>
        </authorList>
    </citation>
    <scope>NUCLEOTIDE SEQUENCE [LARGE SCALE GENOMIC DNA]</scope>
    <source>
        <strain evidence="13">ATCC 43811</strain>
    </source>
</reference>
<dbReference type="PROSITE" id="PS00755">
    <property type="entry name" value="SECY_1"/>
    <property type="match status" value="1"/>
</dbReference>
<keyword evidence="7 10" id="KW-0811">Translocation</keyword>
<dbReference type="GO" id="GO:0006605">
    <property type="term" value="P:protein targeting"/>
    <property type="evidence" value="ECO:0007669"/>
    <property type="project" value="UniProtKB-UniRule"/>
</dbReference>
<gene>
    <name evidence="10" type="primary">secY</name>
    <name evidence="12" type="ORF">SAMN02745150_00150</name>
</gene>
<feature type="transmembrane region" description="Helical" evidence="10">
    <location>
        <begin position="262"/>
        <end position="281"/>
    </location>
</feature>
<evidence type="ECO:0000256" key="10">
    <source>
        <dbReference type="HAMAP-Rule" id="MF_01465"/>
    </source>
</evidence>
<feature type="transmembrane region" description="Helical" evidence="10">
    <location>
        <begin position="113"/>
        <end position="132"/>
    </location>
</feature>
<evidence type="ECO:0000256" key="4">
    <source>
        <dbReference type="ARBA" id="ARBA00022692"/>
    </source>
</evidence>
<name>A0A1I1CZI1_BREAD</name>
<evidence type="ECO:0000256" key="2">
    <source>
        <dbReference type="ARBA" id="ARBA00005751"/>
    </source>
</evidence>
<dbReference type="InterPro" id="IPR026593">
    <property type="entry name" value="SecY"/>
</dbReference>
<dbReference type="STRING" id="34097.SAMN02745150_00150"/>
<proteinExistence type="inferred from homology"/>
<evidence type="ECO:0000256" key="11">
    <source>
        <dbReference type="RuleBase" id="RU004349"/>
    </source>
</evidence>
<dbReference type="Proteomes" id="UP000240042">
    <property type="component" value="Unassembled WGS sequence"/>
</dbReference>
<dbReference type="GO" id="GO:0005886">
    <property type="term" value="C:plasma membrane"/>
    <property type="evidence" value="ECO:0007669"/>
    <property type="project" value="UniProtKB-SubCell"/>
</dbReference>
<dbReference type="AlphaFoldDB" id="A0A1I1CZI1"/>
<evidence type="ECO:0000256" key="6">
    <source>
        <dbReference type="ARBA" id="ARBA00022989"/>
    </source>
</evidence>
<dbReference type="RefSeq" id="WP_092317228.1">
    <property type="nucleotide sequence ID" value="NZ_FOKY01000001.1"/>
</dbReference>
<evidence type="ECO:0000256" key="5">
    <source>
        <dbReference type="ARBA" id="ARBA00022927"/>
    </source>
</evidence>
<dbReference type="OrthoDB" id="9809248at2"/>
<dbReference type="PANTHER" id="PTHR10906">
    <property type="entry name" value="SECY/SEC61-ALPHA FAMILY MEMBER"/>
    <property type="match status" value="1"/>
</dbReference>
<dbReference type="InterPro" id="IPR023201">
    <property type="entry name" value="SecY_dom_sf"/>
</dbReference>
<feature type="transmembrane region" description="Helical" evidence="10">
    <location>
        <begin position="182"/>
        <end position="203"/>
    </location>
</feature>
<dbReference type="Gene3D" id="1.10.3370.10">
    <property type="entry name" value="SecY subunit domain"/>
    <property type="match status" value="1"/>
</dbReference>
<dbReference type="GO" id="GO:0043952">
    <property type="term" value="P:protein transport by the Sec complex"/>
    <property type="evidence" value="ECO:0007669"/>
    <property type="project" value="UniProtKB-UniRule"/>
</dbReference>
<dbReference type="GO" id="GO:0065002">
    <property type="term" value="P:intracellular protein transmembrane transport"/>
    <property type="evidence" value="ECO:0007669"/>
    <property type="project" value="UniProtKB-UniRule"/>
</dbReference>
<dbReference type="EMBL" id="FOKY01000001">
    <property type="protein sequence ID" value="SFB68159.1"/>
    <property type="molecule type" value="Genomic_DNA"/>
</dbReference>
<comment type="similarity">
    <text evidence="2 10 11">Belongs to the SecY/SEC61-alpha family.</text>
</comment>
<comment type="function">
    <text evidence="10">The central subunit of the protein translocation channel SecYEG. Consists of two halves formed by TMs 1-5 and 6-10. These two domains form a lateral gate at the front which open onto the bilayer between TMs 2 and 7, and are clamped together by SecE at the back. The channel is closed by both a pore ring composed of hydrophobic SecY resides and a short helix (helix 2A) on the extracellular side of the membrane which forms a plug. The plug probably moves laterally to allow the channel to open. The ring and the pore may move independently.</text>
</comment>
<evidence type="ECO:0000256" key="3">
    <source>
        <dbReference type="ARBA" id="ARBA00022448"/>
    </source>
</evidence>
<protein>
    <recommendedName>
        <fullName evidence="9 10">Protein translocase subunit SecY</fullName>
    </recommendedName>
</protein>
<feature type="transmembrane region" description="Helical" evidence="10">
    <location>
        <begin position="209"/>
        <end position="228"/>
    </location>
</feature>
<dbReference type="FunFam" id="1.10.3370.10:FF:000001">
    <property type="entry name" value="Preprotein translocase subunit SecY"/>
    <property type="match status" value="1"/>
</dbReference>